<evidence type="ECO:0000256" key="1">
    <source>
        <dbReference type="ARBA" id="ARBA00022658"/>
    </source>
</evidence>
<feature type="region of interest" description="Disordered" evidence="3">
    <location>
        <begin position="1"/>
        <end position="111"/>
    </location>
</feature>
<dbReference type="GO" id="GO:0005085">
    <property type="term" value="F:guanyl-nucleotide exchange factor activity"/>
    <property type="evidence" value="ECO:0007669"/>
    <property type="project" value="UniProtKB-KW"/>
</dbReference>
<accession>A0A553HXQ1</accession>
<keyword evidence="1 2" id="KW-0344">Guanine-nucleotide releasing factor</keyword>
<comment type="caution">
    <text evidence="6">The sequence shown here is derived from an EMBL/GenBank/DDBJ whole genome shotgun (WGS) entry which is preliminary data.</text>
</comment>
<dbReference type="InterPro" id="IPR036964">
    <property type="entry name" value="RASGEF_cat_dom_sf"/>
</dbReference>
<gene>
    <name evidence="6" type="ORF">FHL15_006399</name>
</gene>
<evidence type="ECO:0000313" key="7">
    <source>
        <dbReference type="Proteomes" id="UP000319160"/>
    </source>
</evidence>
<dbReference type="GO" id="GO:0007265">
    <property type="term" value="P:Ras protein signal transduction"/>
    <property type="evidence" value="ECO:0007669"/>
    <property type="project" value="TreeGrafter"/>
</dbReference>
<proteinExistence type="predicted"/>
<dbReference type="SUPFAM" id="SSF48366">
    <property type="entry name" value="Ras GEF"/>
    <property type="match status" value="1"/>
</dbReference>
<dbReference type="InterPro" id="IPR000651">
    <property type="entry name" value="Ras-like_Gua-exchang_fac_N"/>
</dbReference>
<protein>
    <recommendedName>
        <fullName evidence="8">Ras-GEF domain-containing protein</fullName>
    </recommendedName>
</protein>
<dbReference type="CDD" id="cd06224">
    <property type="entry name" value="REM"/>
    <property type="match status" value="1"/>
</dbReference>
<evidence type="ECO:0000259" key="5">
    <source>
        <dbReference type="PROSITE" id="PS50212"/>
    </source>
</evidence>
<feature type="domain" description="Ras-GEF" evidence="4">
    <location>
        <begin position="1526"/>
        <end position="1771"/>
    </location>
</feature>
<dbReference type="STRING" id="2512241.A0A553HXQ1"/>
<dbReference type="Gene3D" id="1.10.840.10">
    <property type="entry name" value="Ras guanine-nucleotide exchange factors catalytic domain"/>
    <property type="match status" value="1"/>
</dbReference>
<dbReference type="SMART" id="SM00229">
    <property type="entry name" value="RasGEFN"/>
    <property type="match status" value="1"/>
</dbReference>
<dbReference type="GO" id="GO:0005886">
    <property type="term" value="C:plasma membrane"/>
    <property type="evidence" value="ECO:0007669"/>
    <property type="project" value="TreeGrafter"/>
</dbReference>
<dbReference type="InterPro" id="IPR008937">
    <property type="entry name" value="Ras-like_GEF"/>
</dbReference>
<evidence type="ECO:0000259" key="4">
    <source>
        <dbReference type="PROSITE" id="PS50009"/>
    </source>
</evidence>
<dbReference type="PANTHER" id="PTHR23113">
    <property type="entry name" value="GUANINE NUCLEOTIDE EXCHANGE FACTOR"/>
    <property type="match status" value="1"/>
</dbReference>
<organism evidence="6 7">
    <name type="scientific">Xylaria flabelliformis</name>
    <dbReference type="NCBI Taxonomy" id="2512241"/>
    <lineage>
        <taxon>Eukaryota</taxon>
        <taxon>Fungi</taxon>
        <taxon>Dikarya</taxon>
        <taxon>Ascomycota</taxon>
        <taxon>Pezizomycotina</taxon>
        <taxon>Sordariomycetes</taxon>
        <taxon>Xylariomycetidae</taxon>
        <taxon>Xylariales</taxon>
        <taxon>Xylariaceae</taxon>
        <taxon>Xylaria</taxon>
    </lineage>
</organism>
<feature type="region of interest" description="Disordered" evidence="3">
    <location>
        <begin position="1377"/>
        <end position="1398"/>
    </location>
</feature>
<feature type="region of interest" description="Disordered" evidence="3">
    <location>
        <begin position="585"/>
        <end position="614"/>
    </location>
</feature>
<dbReference type="EMBL" id="VFLP01000034">
    <property type="protein sequence ID" value="TRX92725.1"/>
    <property type="molecule type" value="Genomic_DNA"/>
</dbReference>
<evidence type="ECO:0000256" key="2">
    <source>
        <dbReference type="PROSITE-ProRule" id="PRU00168"/>
    </source>
</evidence>
<dbReference type="Pfam" id="PF00618">
    <property type="entry name" value="RasGEF_N"/>
    <property type="match status" value="1"/>
</dbReference>
<dbReference type="Pfam" id="PF00617">
    <property type="entry name" value="RasGEF"/>
    <property type="match status" value="1"/>
</dbReference>
<feature type="region of interest" description="Disordered" evidence="3">
    <location>
        <begin position="933"/>
        <end position="952"/>
    </location>
</feature>
<dbReference type="PROSITE" id="PS50009">
    <property type="entry name" value="RASGEF_CAT"/>
    <property type="match status" value="1"/>
</dbReference>
<feature type="compositionally biased region" description="Basic and acidic residues" evidence="3">
    <location>
        <begin position="22"/>
        <end position="35"/>
    </location>
</feature>
<feature type="compositionally biased region" description="Polar residues" evidence="3">
    <location>
        <begin position="942"/>
        <end position="952"/>
    </location>
</feature>
<evidence type="ECO:0000313" key="6">
    <source>
        <dbReference type="EMBL" id="TRX92725.1"/>
    </source>
</evidence>
<dbReference type="InterPro" id="IPR001895">
    <property type="entry name" value="RASGEF_cat_dom"/>
</dbReference>
<keyword evidence="7" id="KW-1185">Reference proteome</keyword>
<dbReference type="SMART" id="SM00147">
    <property type="entry name" value="RasGEF"/>
    <property type="match status" value="1"/>
</dbReference>
<reference evidence="7" key="1">
    <citation type="submission" date="2019-06" db="EMBL/GenBank/DDBJ databases">
        <title>Draft genome sequence of the griseofulvin-producing fungus Xylaria cubensis strain G536.</title>
        <authorList>
            <person name="Mead M.E."/>
            <person name="Raja H.A."/>
            <person name="Steenwyk J.L."/>
            <person name="Knowles S.L."/>
            <person name="Oberlies N.H."/>
            <person name="Rokas A."/>
        </authorList>
    </citation>
    <scope>NUCLEOTIDE SEQUENCE [LARGE SCALE GENOMIC DNA]</scope>
    <source>
        <strain evidence="7">G536</strain>
    </source>
</reference>
<feature type="domain" description="N-terminal Ras-GEF" evidence="5">
    <location>
        <begin position="385"/>
        <end position="509"/>
    </location>
</feature>
<dbReference type="Proteomes" id="UP000319160">
    <property type="component" value="Unassembled WGS sequence"/>
</dbReference>
<sequence>METNPPGLHPPLPIRSNLSLRENPKRNAATRDPKSPKVLGENARTRRSPPYGGNKELPGTSTSPITGSRPLLPASERRSGDLNGSKANKSSDSEKWSPTAEGSAGGREGRHFTVANVGSNGQIFLRPTIRPDNQRYPQPPVVFPATPPKTAGLDVLGSRSTQYVDVSELNNSQWQWTPTPVTDPPSPNGIPKSAYFDFRPAVTRHRRAVSDSTAQDVTPGPEGADAGVFKVVISKPQNDAKSKTDEDLYSGNGPFLQVSIPSWKLGTPRFTLRGTPLIRGSSYAPTEDMRSSHASFLKPSPREKANNLFQQETFSSRMASHRSSQSHYTAPTWLIPGGDSPSSPMPKQTGSAFMPPNLVIEPSMFDALTFKPACDDRSIVRYSQTTRAVTAATPPRLVAEITSPSFLDYDLISDFFLTFRSFIDPTDLLCLLVARLRWALSQDDESGMIVKVRTFVAIRHWILNYFVDDFVVDHHLRVTFCDLINDFTNDLIALRPKRKVPSKIVGELKKCWRRVCLQYWDGSEFDAELGPEVAITPGGIAGHRDPSLTPSYWETDSSEAPQIDGAFLQGAAPNQDRSLADVSKAGQADSTMRIGGRPATPEAGAIRSNRQPTSPMSIASLDVVSCSFPTKALRLGDPNASMPLGAHPVDPSSIYTSTDPIASTPALMAKRMRPQTSHRRNNSLTDSLREHGTMTEKVLYRNAEFLLTLPYSGSLVRGNILPPSQPFVDVDGGASKGASRQTTIFQPQPTVVRKRKAVASAMSGQGMRKLLGSVRRALSTRGVGISHTHGSFIDIAPIGPRGATMNRLPGTAIVPQARRLPPNGIKQPFRIDTLGARIAEDFKQAVREDTAETKSASTATGNHAENVEYSAAHLDSSFELRPLSDAAITTGSKSIVIVDGTAPPEHLVMTGALAPFNPSIETFADSIIRIHGRNLTPPMTPPSDTARGNTPRRSSYILSQHVYEPSLATDPLPPLTMSKPGTEILEDKTVSSHDANEETRLPVSFVGQSPNKPPPAYFNRHKRQQSIHSYRSRGSISRRRWASFRSGLEARSTVKSFDATTYSESSIRSEIMPPPLRMLRRKPGRDLRDAANTTEHNPLPLRRSRSIGSLTVYSDSMRSSYVRSPIRDSDGFVDVVSNDYSPHRSDVFSLGAMAEQAPKRPLSLFSTHSSKPIMRPSFEAEAQKLAQIPDDVDDDGGVESALLKLEGKYERKTAKLSMEPRNIPSKDLQILAAESSPSAGVGQADEEKKKHRHLHIGDEEALDISPIGEESTAENFAQNHIPRHSEISSFLSEDSLETYNSIPLLDRGLTDEGRSRTHTLEWTNHSILEGPDTPVNEGESVVTVNSPNASFEFINRTDSLEEAVGLALTVNPSEDRSFLNMESDNDSELSSELSTEIVDESSYVPRPLSSDQTGGQQIQPHASEKFEMNSIPDGEGTSIKLTLVQALQMSPEPTIRTPELHEQQLWSQKPLPPTPDTTPTTAMYHQALVSPSGSLGSRRAPSNATRLFEELAEQPPVHLPFILAFDSEILAQQFTLIEKDALNEVDWKEFIEMKWKDSHNDSRSWVDFLRNTDARGIEVVIARFNIMVKWAISEIVLTQELEERARCIIKLLHIAAHCRAYRNFATMSQITIALTSNEVGRLSKTWAMVPQTDMKTMSDLQALVSPTRNFYNLRAEMEGGGTVAETGCIPFIGIYTHDLLFNSQRPSEIASSPTTPPLVNFERCRITASIVKTLLRLLEASTYYQFQPIEGITERCLWMGALSDEEIRKTSERLE</sequence>
<name>A0A553HXQ1_9PEZI</name>
<dbReference type="InterPro" id="IPR023578">
    <property type="entry name" value="Ras_GEF_dom_sf"/>
</dbReference>
<evidence type="ECO:0008006" key="8">
    <source>
        <dbReference type="Google" id="ProtNLM"/>
    </source>
</evidence>
<dbReference type="Gene3D" id="1.20.870.10">
    <property type="entry name" value="Son of sevenless (SoS) protein Chain: S domain 1"/>
    <property type="match status" value="1"/>
</dbReference>
<dbReference type="OrthoDB" id="10254377at2759"/>
<evidence type="ECO:0000256" key="3">
    <source>
        <dbReference type="SAM" id="MobiDB-lite"/>
    </source>
</evidence>
<dbReference type="PANTHER" id="PTHR23113:SF363">
    <property type="entry name" value="PROTEIN SON OF SEVENLESS"/>
    <property type="match status" value="1"/>
</dbReference>
<dbReference type="PROSITE" id="PS50212">
    <property type="entry name" value="RASGEF_NTER"/>
    <property type="match status" value="1"/>
</dbReference>